<protein>
    <submittedName>
        <fullName evidence="1">Uncharacterized protein</fullName>
    </submittedName>
</protein>
<evidence type="ECO:0000313" key="1">
    <source>
        <dbReference type="EMBL" id="GBM59442.1"/>
    </source>
</evidence>
<proteinExistence type="predicted"/>
<dbReference type="EMBL" id="BGPR01001682">
    <property type="protein sequence ID" value="GBM59442.1"/>
    <property type="molecule type" value="Genomic_DNA"/>
</dbReference>
<reference evidence="1 2" key="1">
    <citation type="journal article" date="2019" name="Sci. Rep.">
        <title>Orb-weaving spider Araneus ventricosus genome elucidates the spidroin gene catalogue.</title>
        <authorList>
            <person name="Kono N."/>
            <person name="Nakamura H."/>
            <person name="Ohtoshi R."/>
            <person name="Moran D.A.P."/>
            <person name="Shinohara A."/>
            <person name="Yoshida Y."/>
            <person name="Fujiwara M."/>
            <person name="Mori M."/>
            <person name="Tomita M."/>
            <person name="Arakawa K."/>
        </authorList>
    </citation>
    <scope>NUCLEOTIDE SEQUENCE [LARGE SCALE GENOMIC DNA]</scope>
</reference>
<gene>
    <name evidence="1" type="ORF">AVEN_117644_1</name>
</gene>
<dbReference type="AlphaFoldDB" id="A0A4Y2GZF9"/>
<sequence length="104" mass="11545">MTRTTPELAPPSPGNACIILLYPINPVNPVLYMLVERLFPRWSSTGLALFLGGPGQCGYFDATRTGERLATTYDLCNRPQTRRIFSGIGFRAWNPPAPNPRPCH</sequence>
<accession>A0A4Y2GZF9</accession>
<name>A0A4Y2GZF9_ARAVE</name>
<dbReference type="Proteomes" id="UP000499080">
    <property type="component" value="Unassembled WGS sequence"/>
</dbReference>
<keyword evidence="2" id="KW-1185">Reference proteome</keyword>
<comment type="caution">
    <text evidence="1">The sequence shown here is derived from an EMBL/GenBank/DDBJ whole genome shotgun (WGS) entry which is preliminary data.</text>
</comment>
<evidence type="ECO:0000313" key="2">
    <source>
        <dbReference type="Proteomes" id="UP000499080"/>
    </source>
</evidence>
<organism evidence="1 2">
    <name type="scientific">Araneus ventricosus</name>
    <name type="common">Orbweaver spider</name>
    <name type="synonym">Epeira ventricosa</name>
    <dbReference type="NCBI Taxonomy" id="182803"/>
    <lineage>
        <taxon>Eukaryota</taxon>
        <taxon>Metazoa</taxon>
        <taxon>Ecdysozoa</taxon>
        <taxon>Arthropoda</taxon>
        <taxon>Chelicerata</taxon>
        <taxon>Arachnida</taxon>
        <taxon>Araneae</taxon>
        <taxon>Araneomorphae</taxon>
        <taxon>Entelegynae</taxon>
        <taxon>Araneoidea</taxon>
        <taxon>Araneidae</taxon>
        <taxon>Araneus</taxon>
    </lineage>
</organism>